<dbReference type="SUPFAM" id="SSF51206">
    <property type="entry name" value="cAMP-binding domain-like"/>
    <property type="match status" value="1"/>
</dbReference>
<dbReference type="InterPro" id="IPR036390">
    <property type="entry name" value="WH_DNA-bd_sf"/>
</dbReference>
<dbReference type="Proteomes" id="UP000293345">
    <property type="component" value="Unassembled WGS sequence"/>
</dbReference>
<reference evidence="6 7" key="1">
    <citation type="submission" date="2019-01" db="EMBL/GenBank/DDBJ databases">
        <title>Senegalimassilia sp. nov. KGMB04484 isolated human feces.</title>
        <authorList>
            <person name="Han K.-I."/>
            <person name="Kim J.-S."/>
            <person name="Lee K.C."/>
            <person name="Suh M.K."/>
            <person name="Eom M.K."/>
            <person name="Lee J.H."/>
            <person name="Park S.-H."/>
            <person name="Kang S.W."/>
            <person name="Park J.-E."/>
            <person name="Oh B.S."/>
            <person name="Yu S.Y."/>
            <person name="Choi S.-H."/>
            <person name="Lee D.H."/>
            <person name="Yoon H."/>
            <person name="Kim B.-Y."/>
            <person name="Lee J.H."/>
            <person name="Lee J.-S."/>
        </authorList>
    </citation>
    <scope>NUCLEOTIDE SEQUENCE [LARGE SCALE GENOMIC DNA]</scope>
    <source>
        <strain evidence="6 7">KGMB04484</strain>
    </source>
</reference>
<dbReference type="InterPro" id="IPR014710">
    <property type="entry name" value="RmlC-like_jellyroll"/>
</dbReference>
<dbReference type="EMBL" id="SDPW01000001">
    <property type="protein sequence ID" value="RXZ54425.1"/>
    <property type="molecule type" value="Genomic_DNA"/>
</dbReference>
<dbReference type="SMART" id="SM00419">
    <property type="entry name" value="HTH_CRP"/>
    <property type="match status" value="1"/>
</dbReference>
<dbReference type="Gene3D" id="2.60.120.10">
    <property type="entry name" value="Jelly Rolls"/>
    <property type="match status" value="1"/>
</dbReference>
<keyword evidence="7" id="KW-1185">Reference proteome</keyword>
<evidence type="ECO:0000256" key="3">
    <source>
        <dbReference type="ARBA" id="ARBA00023163"/>
    </source>
</evidence>
<sequence>MEFVMPARLSDAPLFRGIPAEDVDAMLPCLGASRRAYRRGERVMRAGQVATRVGVLLEGRLHVEMPDAWGNVSVLESVGPGEPFAVAYACGKEGLLDVDVVADADSTVATLEAARVLHPCERQCACHGALVRNLLMSMANKNIAMNRRAMAMAPKTVRGKILAYLSVQQTVAGAPEFAIPFTQEKLASYLGVDRSTLSAELSALRKEGVIDYKGRTFRLMGSGL</sequence>
<feature type="domain" description="HTH crp-type" evidence="5">
    <location>
        <begin position="155"/>
        <end position="223"/>
    </location>
</feature>
<dbReference type="InterPro" id="IPR000595">
    <property type="entry name" value="cNMP-bd_dom"/>
</dbReference>
<evidence type="ECO:0000313" key="6">
    <source>
        <dbReference type="EMBL" id="RXZ54425.1"/>
    </source>
</evidence>
<feature type="domain" description="Cyclic nucleotide-binding" evidence="4">
    <location>
        <begin position="14"/>
        <end position="85"/>
    </location>
</feature>
<evidence type="ECO:0000259" key="5">
    <source>
        <dbReference type="PROSITE" id="PS51063"/>
    </source>
</evidence>
<keyword evidence="2" id="KW-0238">DNA-binding</keyword>
<dbReference type="PROSITE" id="PS51063">
    <property type="entry name" value="HTH_CRP_2"/>
    <property type="match status" value="1"/>
</dbReference>
<dbReference type="GO" id="GO:0006355">
    <property type="term" value="P:regulation of DNA-templated transcription"/>
    <property type="evidence" value="ECO:0007669"/>
    <property type="project" value="InterPro"/>
</dbReference>
<name>A0A4Q2JZA6_9ACTN</name>
<keyword evidence="1" id="KW-0805">Transcription regulation</keyword>
<dbReference type="PROSITE" id="PS50042">
    <property type="entry name" value="CNMP_BINDING_3"/>
    <property type="match status" value="1"/>
</dbReference>
<evidence type="ECO:0000313" key="7">
    <source>
        <dbReference type="Proteomes" id="UP000293345"/>
    </source>
</evidence>
<dbReference type="AlphaFoldDB" id="A0A4Q2JZA6"/>
<dbReference type="InterPro" id="IPR018490">
    <property type="entry name" value="cNMP-bd_dom_sf"/>
</dbReference>
<comment type="caution">
    <text evidence="6">The sequence shown here is derived from an EMBL/GenBank/DDBJ whole genome shotgun (WGS) entry which is preliminary data.</text>
</comment>
<proteinExistence type="predicted"/>
<organism evidence="6 7">
    <name type="scientific">Senegalimassilia faecalis</name>
    <dbReference type="NCBI Taxonomy" id="2509433"/>
    <lineage>
        <taxon>Bacteria</taxon>
        <taxon>Bacillati</taxon>
        <taxon>Actinomycetota</taxon>
        <taxon>Coriobacteriia</taxon>
        <taxon>Coriobacteriales</taxon>
        <taxon>Coriobacteriaceae</taxon>
        <taxon>Senegalimassilia</taxon>
    </lineage>
</organism>
<dbReference type="InterPro" id="IPR012318">
    <property type="entry name" value="HTH_CRP"/>
</dbReference>
<dbReference type="Pfam" id="PF00027">
    <property type="entry name" value="cNMP_binding"/>
    <property type="match status" value="1"/>
</dbReference>
<accession>A0A4Q2JZA6</accession>
<dbReference type="CDD" id="cd00038">
    <property type="entry name" value="CAP_ED"/>
    <property type="match status" value="1"/>
</dbReference>
<keyword evidence="3" id="KW-0804">Transcription</keyword>
<dbReference type="SUPFAM" id="SSF46785">
    <property type="entry name" value="Winged helix' DNA-binding domain"/>
    <property type="match status" value="1"/>
</dbReference>
<evidence type="ECO:0000259" key="4">
    <source>
        <dbReference type="PROSITE" id="PS50042"/>
    </source>
</evidence>
<evidence type="ECO:0000256" key="1">
    <source>
        <dbReference type="ARBA" id="ARBA00023015"/>
    </source>
</evidence>
<evidence type="ECO:0000256" key="2">
    <source>
        <dbReference type="ARBA" id="ARBA00023125"/>
    </source>
</evidence>
<dbReference type="Pfam" id="PF13545">
    <property type="entry name" value="HTH_Crp_2"/>
    <property type="match status" value="1"/>
</dbReference>
<dbReference type="GO" id="GO:0003677">
    <property type="term" value="F:DNA binding"/>
    <property type="evidence" value="ECO:0007669"/>
    <property type="project" value="UniProtKB-KW"/>
</dbReference>
<gene>
    <name evidence="6" type="ORF">ET524_08010</name>
</gene>
<protein>
    <submittedName>
        <fullName evidence="6">Crp/Fnr family transcriptional regulator</fullName>
    </submittedName>
</protein>